<dbReference type="EMBL" id="CP009287">
    <property type="protein sequence ID" value="AIQ71538.1"/>
    <property type="molecule type" value="Genomic_DNA"/>
</dbReference>
<evidence type="ECO:0000256" key="1">
    <source>
        <dbReference type="ARBA" id="ARBA00034221"/>
    </source>
</evidence>
<dbReference type="SUPFAM" id="SSF56281">
    <property type="entry name" value="Metallo-hydrolase/oxidoreductase"/>
    <property type="match status" value="1"/>
</dbReference>
<dbReference type="STRING" id="189425.PGRAT_31120"/>
<dbReference type="AlphaFoldDB" id="A0A089MJ44"/>
<dbReference type="InterPro" id="IPR036866">
    <property type="entry name" value="RibonucZ/Hydroxyglut_hydro"/>
</dbReference>
<protein>
    <submittedName>
        <fullName evidence="6">Membrane protein</fullName>
    </submittedName>
</protein>
<dbReference type="Proteomes" id="UP000029500">
    <property type="component" value="Chromosome"/>
</dbReference>
<organism evidence="6 7">
    <name type="scientific">Paenibacillus graminis</name>
    <dbReference type="NCBI Taxonomy" id="189425"/>
    <lineage>
        <taxon>Bacteria</taxon>
        <taxon>Bacillati</taxon>
        <taxon>Bacillota</taxon>
        <taxon>Bacilli</taxon>
        <taxon>Bacillales</taxon>
        <taxon>Paenibacillaceae</taxon>
        <taxon>Paenibacillus</taxon>
    </lineage>
</organism>
<dbReference type="eggNOG" id="COG2220">
    <property type="taxonomic scope" value="Bacteria"/>
</dbReference>
<sequence length="367" mass="41133">MTLIMIAVSLVVLAAAAYIVMTFYPAFGRRASRKEKQIISRSLNYKDGKFVYPAATAMMENSAGSSFSILKDFIKGNPRSRPPQPLIPEKLLPGSIQESGDTRVTWFGHSAVLLEMDGVTLFLDPMLGRSPSPFPFVGGRRYSKQLPVEISELPRIDAVLLSHDHYDHLDYGSIKQLKDKVGMFIVPLGVGAHLQRWGVSREKIREQDWWDEIQYAGLTLTSAPARHFSGRSLLDRNSTLWCSWIIRGAETKIFFSGDSGYGPHFAEIGEKYGPFDLTLMECGQYDPRWADIHMLPEQTVQAHLDVRGALMIPIHWAAFTLSMHDWTDPVERVFSAAKAHGVRLATPRIGEPVYAGSAEVPSLAWWK</sequence>
<evidence type="ECO:0000313" key="7">
    <source>
        <dbReference type="Proteomes" id="UP000029500"/>
    </source>
</evidence>
<evidence type="ECO:0000313" key="6">
    <source>
        <dbReference type="EMBL" id="AIQ71538.1"/>
    </source>
</evidence>
<dbReference type="Gene3D" id="3.60.15.10">
    <property type="entry name" value="Ribonuclease Z/Hydroxyacylglutathione hydrolase-like"/>
    <property type="match status" value="1"/>
</dbReference>
<keyword evidence="4" id="KW-1133">Transmembrane helix</keyword>
<dbReference type="InterPro" id="IPR001279">
    <property type="entry name" value="Metallo-B-lactamas"/>
</dbReference>
<evidence type="ECO:0000256" key="3">
    <source>
        <dbReference type="ARBA" id="ARBA00048505"/>
    </source>
</evidence>
<dbReference type="OrthoDB" id="9805728at2"/>
<reference evidence="6 7" key="1">
    <citation type="submission" date="2014-08" db="EMBL/GenBank/DDBJ databases">
        <title>Comparative genomics of the Paenibacillus odorifer group.</title>
        <authorList>
            <person name="den Bakker H.C."/>
            <person name="Tsai Y.-C."/>
            <person name="Martin N."/>
            <person name="Korlach J."/>
            <person name="Wiedmann M."/>
        </authorList>
    </citation>
    <scope>NUCLEOTIDE SEQUENCE [LARGE SCALE GENOMIC DNA]</scope>
    <source>
        <strain evidence="6 7">DSM 15220</strain>
    </source>
</reference>
<dbReference type="GO" id="GO:0070290">
    <property type="term" value="F:N-acylphosphatidylethanolamine-specific phospholipase D activity"/>
    <property type="evidence" value="ECO:0007669"/>
    <property type="project" value="InterPro"/>
</dbReference>
<proteinExistence type="predicted"/>
<keyword evidence="4" id="KW-0472">Membrane</keyword>
<dbReference type="RefSeq" id="WP_025708456.1">
    <property type="nucleotide sequence ID" value="NZ_CP009287.1"/>
</dbReference>
<dbReference type="PIRSF" id="PIRSF038896">
    <property type="entry name" value="NAPE-PLD"/>
    <property type="match status" value="1"/>
</dbReference>
<comment type="catalytic activity">
    <reaction evidence="3">
        <text>3',5'-cyclic UMP + H2O = UMP + H(+)</text>
        <dbReference type="Rhea" id="RHEA:70575"/>
        <dbReference type="ChEBI" id="CHEBI:15377"/>
        <dbReference type="ChEBI" id="CHEBI:15378"/>
        <dbReference type="ChEBI" id="CHEBI:57865"/>
        <dbReference type="ChEBI" id="CHEBI:184387"/>
    </reaction>
    <physiologicalReaction direction="left-to-right" evidence="3">
        <dbReference type="Rhea" id="RHEA:70576"/>
    </physiologicalReaction>
</comment>
<evidence type="ECO:0000256" key="2">
    <source>
        <dbReference type="ARBA" id="ARBA00034301"/>
    </source>
</evidence>
<dbReference type="Pfam" id="PF12706">
    <property type="entry name" value="Lactamase_B_2"/>
    <property type="match status" value="1"/>
</dbReference>
<comment type="function">
    <text evidence="2">Counteracts the endogenous Pycsar antiviral defense system. Phosphodiesterase that enables metal-dependent hydrolysis of host cyclic nucleotide Pycsar defense signals such as cCMP and cUMP.</text>
</comment>
<dbReference type="PANTHER" id="PTHR15032">
    <property type="entry name" value="N-ACYL-PHOSPHATIDYLETHANOLAMINE-HYDROLYZING PHOSPHOLIPASE D"/>
    <property type="match status" value="1"/>
</dbReference>
<gene>
    <name evidence="6" type="ORF">PGRAT_31120</name>
</gene>
<dbReference type="HOGENOM" id="CLU_020884_0_2_9"/>
<accession>A0A089MJ44</accession>
<dbReference type="GO" id="GO:0005737">
    <property type="term" value="C:cytoplasm"/>
    <property type="evidence" value="ECO:0007669"/>
    <property type="project" value="TreeGrafter"/>
</dbReference>
<keyword evidence="7" id="KW-1185">Reference proteome</keyword>
<feature type="transmembrane region" description="Helical" evidence="4">
    <location>
        <begin position="6"/>
        <end position="27"/>
    </location>
</feature>
<comment type="catalytic activity">
    <reaction evidence="1">
        <text>3',5'-cyclic CMP + H2O = CMP + H(+)</text>
        <dbReference type="Rhea" id="RHEA:72675"/>
        <dbReference type="ChEBI" id="CHEBI:15377"/>
        <dbReference type="ChEBI" id="CHEBI:15378"/>
        <dbReference type="ChEBI" id="CHEBI:58003"/>
        <dbReference type="ChEBI" id="CHEBI:60377"/>
    </reaction>
    <physiologicalReaction direction="left-to-right" evidence="1">
        <dbReference type="Rhea" id="RHEA:72676"/>
    </physiologicalReaction>
</comment>
<dbReference type="InterPro" id="IPR024884">
    <property type="entry name" value="NAPE-PLD"/>
</dbReference>
<dbReference type="KEGG" id="pgm:PGRAT_31120"/>
<evidence type="ECO:0000256" key="4">
    <source>
        <dbReference type="SAM" id="Phobius"/>
    </source>
</evidence>
<feature type="domain" description="Metallo-beta-lactamase" evidence="5">
    <location>
        <begin position="123"/>
        <end position="316"/>
    </location>
</feature>
<evidence type="ECO:0000259" key="5">
    <source>
        <dbReference type="Pfam" id="PF12706"/>
    </source>
</evidence>
<dbReference type="GO" id="GO:0008270">
    <property type="term" value="F:zinc ion binding"/>
    <property type="evidence" value="ECO:0007669"/>
    <property type="project" value="InterPro"/>
</dbReference>
<dbReference type="PANTHER" id="PTHR15032:SF4">
    <property type="entry name" value="N-ACYL-PHOSPHATIDYLETHANOLAMINE-HYDROLYZING PHOSPHOLIPASE D"/>
    <property type="match status" value="1"/>
</dbReference>
<name>A0A089MJ44_9BACL</name>
<keyword evidence="4" id="KW-0812">Transmembrane</keyword>